<protein>
    <recommendedName>
        <fullName evidence="4">3-dehydroquinate dehydratase</fullName>
        <shortName evidence="4">3-dehydroquinase</shortName>
        <ecNumber evidence="4">4.2.1.10</ecNumber>
    </recommendedName>
    <alternativeName>
        <fullName evidence="4">Type I DHQase</fullName>
    </alternativeName>
    <alternativeName>
        <fullName evidence="4">Type I dehydroquinase</fullName>
        <shortName evidence="4">DHQ1</shortName>
    </alternativeName>
</protein>
<comment type="pathway">
    <text evidence="4">Metabolic intermediate biosynthesis; chorismate biosynthesis; chorismate from D-erythrose 4-phosphate and phosphoenolpyruvate: step 3/7.</text>
</comment>
<proteinExistence type="inferred from homology"/>
<dbReference type="HAMAP" id="MF_00214">
    <property type="entry name" value="AroD"/>
    <property type="match status" value="1"/>
</dbReference>
<keyword evidence="2 4" id="KW-0456">Lyase</keyword>
<reference evidence="5" key="1">
    <citation type="journal article" date="2020" name="mSystems">
        <title>Genome- and Community-Level Interaction Insights into Carbon Utilization and Element Cycling Functions of Hydrothermarchaeota in Hydrothermal Sediment.</title>
        <authorList>
            <person name="Zhou Z."/>
            <person name="Liu Y."/>
            <person name="Xu W."/>
            <person name="Pan J."/>
            <person name="Luo Z.H."/>
            <person name="Li M."/>
        </authorList>
    </citation>
    <scope>NUCLEOTIDE SEQUENCE [LARGE SCALE GENOMIC DNA]</scope>
    <source>
        <strain evidence="5">SpSt-114</strain>
    </source>
</reference>
<keyword evidence="4" id="KW-0028">Amino-acid biosynthesis</keyword>
<dbReference type="GO" id="GO:0003855">
    <property type="term" value="F:3-dehydroquinate dehydratase activity"/>
    <property type="evidence" value="ECO:0007669"/>
    <property type="project" value="UniProtKB-UniRule"/>
</dbReference>
<organism evidence="5">
    <name type="scientific">Thermocrinis ruber</name>
    <dbReference type="NCBI Taxonomy" id="75906"/>
    <lineage>
        <taxon>Bacteria</taxon>
        <taxon>Pseudomonadati</taxon>
        <taxon>Aquificota</taxon>
        <taxon>Aquificia</taxon>
        <taxon>Aquificales</taxon>
        <taxon>Aquificaceae</taxon>
        <taxon>Thermocrinis</taxon>
    </lineage>
</organism>
<dbReference type="InterPro" id="IPR050146">
    <property type="entry name" value="Type-I_3-dehydroquinase"/>
</dbReference>
<evidence type="ECO:0000256" key="2">
    <source>
        <dbReference type="ARBA" id="ARBA00023239"/>
    </source>
</evidence>
<dbReference type="EC" id="4.2.1.10" evidence="4"/>
<feature type="binding site" evidence="4">
    <location>
        <position position="200"/>
    </location>
    <ligand>
        <name>3-dehydroquinate</name>
        <dbReference type="ChEBI" id="CHEBI:32364"/>
    </ligand>
</feature>
<evidence type="ECO:0000256" key="1">
    <source>
        <dbReference type="ARBA" id="ARBA00001864"/>
    </source>
</evidence>
<dbReference type="InterPro" id="IPR013785">
    <property type="entry name" value="Aldolase_TIM"/>
</dbReference>
<feature type="active site" description="Proton donor/acceptor" evidence="4">
    <location>
        <position position="116"/>
    </location>
</feature>
<dbReference type="UniPathway" id="UPA00053">
    <property type="reaction ID" value="UER00086"/>
</dbReference>
<dbReference type="EMBL" id="DSAC01000073">
    <property type="protein sequence ID" value="HHO74219.1"/>
    <property type="molecule type" value="Genomic_DNA"/>
</dbReference>
<comment type="similarity">
    <text evidence="4">Belongs to the type-I 3-dehydroquinase family.</text>
</comment>
<dbReference type="Gene3D" id="3.20.20.70">
    <property type="entry name" value="Aldolase class I"/>
    <property type="match status" value="1"/>
</dbReference>
<dbReference type="InterPro" id="IPR001381">
    <property type="entry name" value="DHquinase_I"/>
</dbReference>
<comment type="caution">
    <text evidence="5">The sequence shown here is derived from an EMBL/GenBank/DDBJ whole genome shotgun (WGS) entry which is preliminary data.</text>
</comment>
<evidence type="ECO:0000313" key="5">
    <source>
        <dbReference type="EMBL" id="HHO74219.1"/>
    </source>
</evidence>
<dbReference type="CDD" id="cd00502">
    <property type="entry name" value="DHQase_I"/>
    <property type="match status" value="1"/>
</dbReference>
<comment type="function">
    <text evidence="4">Involved in the third step of the chorismate pathway, which leads to the biosynthesis of aromatic amino acids. Catalyzes the cis-dehydration of 3-dehydroquinate (DHQ) and introduces the first double bond of the aromatic ring to yield 3-dehydroshikimate.</text>
</comment>
<dbReference type="InterPro" id="IPR018508">
    <property type="entry name" value="3-dehydroquinate_DH_AS"/>
</dbReference>
<dbReference type="Pfam" id="PF01487">
    <property type="entry name" value="DHquinase_I"/>
    <property type="match status" value="1"/>
</dbReference>
<dbReference type="GO" id="GO:0046279">
    <property type="term" value="P:3,4-dihydroxybenzoate biosynthetic process"/>
    <property type="evidence" value="ECO:0007669"/>
    <property type="project" value="TreeGrafter"/>
</dbReference>
<dbReference type="PANTHER" id="PTHR43699:SF1">
    <property type="entry name" value="3-DEHYDROQUINATE DEHYDRATASE"/>
    <property type="match status" value="1"/>
</dbReference>
<evidence type="ECO:0000256" key="3">
    <source>
        <dbReference type="ARBA" id="ARBA00023270"/>
    </source>
</evidence>
<name>A0A7C5T1E8_9AQUI</name>
<feature type="active site" description="Schiff-base intermediate with substrate" evidence="4">
    <location>
        <position position="143"/>
    </location>
</feature>
<dbReference type="PROSITE" id="PS01028">
    <property type="entry name" value="DEHYDROQUINASE_I"/>
    <property type="match status" value="1"/>
</dbReference>
<feature type="binding site" evidence="4">
    <location>
        <begin position="28"/>
        <end position="30"/>
    </location>
    <ligand>
        <name>3-dehydroquinate</name>
        <dbReference type="ChEBI" id="CHEBI:32364"/>
    </ligand>
</feature>
<feature type="binding site" evidence="4">
    <location>
        <position position="61"/>
    </location>
    <ligand>
        <name>3-dehydroquinate</name>
        <dbReference type="ChEBI" id="CHEBI:32364"/>
    </ligand>
</feature>
<gene>
    <name evidence="4 5" type="primary">aroD</name>
    <name evidence="5" type="ORF">ENN04_06215</name>
</gene>
<dbReference type="GO" id="GO:0008652">
    <property type="term" value="P:amino acid biosynthetic process"/>
    <property type="evidence" value="ECO:0007669"/>
    <property type="project" value="UniProtKB-KW"/>
</dbReference>
<feature type="binding site" evidence="4">
    <location>
        <position position="204"/>
    </location>
    <ligand>
        <name>3-dehydroquinate</name>
        <dbReference type="ChEBI" id="CHEBI:32364"/>
    </ligand>
</feature>
<comment type="catalytic activity">
    <reaction evidence="1 4">
        <text>3-dehydroquinate = 3-dehydroshikimate + H2O</text>
        <dbReference type="Rhea" id="RHEA:21096"/>
        <dbReference type="ChEBI" id="CHEBI:15377"/>
        <dbReference type="ChEBI" id="CHEBI:16630"/>
        <dbReference type="ChEBI" id="CHEBI:32364"/>
        <dbReference type="EC" id="4.2.1.10"/>
    </reaction>
</comment>
<dbReference type="PANTHER" id="PTHR43699">
    <property type="entry name" value="3-DEHYDROQUINATE DEHYDRATASE"/>
    <property type="match status" value="1"/>
</dbReference>
<accession>A0A7C5T1E8</accession>
<dbReference type="AlphaFoldDB" id="A0A7C5T1E8"/>
<comment type="caution">
    <text evidence="4">Lacks conserved residue(s) required for the propagation of feature annotation.</text>
</comment>
<dbReference type="GO" id="GO:0009073">
    <property type="term" value="P:aromatic amino acid family biosynthetic process"/>
    <property type="evidence" value="ECO:0007669"/>
    <property type="project" value="UniProtKB-KW"/>
</dbReference>
<sequence>MLIAVPLTDKNFEEDAKAIKDLGADAVEVRVDLFEDKSPERVLWCLQKAKSLGLLTILTIRSPQEGGKEVPNRKELFERACPHSDYTDVELSSQDLLPFVRDLVKGSGRKLIISYHNFELTPANWILREVFRQARRWSADIVKVAVKANSYQDTARLLCLCEKEEGEKVIIAMGKYGKISRLAGYIFGSVISYAFYRSATAEGQLSLEEMVRLKREFYP</sequence>
<dbReference type="SUPFAM" id="SSF51569">
    <property type="entry name" value="Aldolase"/>
    <property type="match status" value="1"/>
</dbReference>
<comment type="subunit">
    <text evidence="4">Homodimer.</text>
</comment>
<keyword evidence="3 4" id="KW-0704">Schiff base</keyword>
<evidence type="ECO:0000256" key="4">
    <source>
        <dbReference type="HAMAP-Rule" id="MF_00214"/>
    </source>
</evidence>
<feature type="binding site" evidence="4">
    <location>
        <position position="181"/>
    </location>
    <ligand>
        <name>3-dehydroquinate</name>
        <dbReference type="ChEBI" id="CHEBI:32364"/>
    </ligand>
</feature>
<keyword evidence="4" id="KW-0057">Aromatic amino acid biosynthesis</keyword>
<dbReference type="GO" id="GO:0009423">
    <property type="term" value="P:chorismate biosynthetic process"/>
    <property type="evidence" value="ECO:0007669"/>
    <property type="project" value="UniProtKB-UniRule"/>
</dbReference>
<dbReference type="NCBIfam" id="TIGR01093">
    <property type="entry name" value="aroD"/>
    <property type="match status" value="1"/>
</dbReference>